<sequence length="325" mass="36420">MQGRAVIVGIISGIIYGIVIRVMSEWSTIEGDGIYEIITYSFLITMPFAVGAISVYIAADKKHTTIKSQLYISFLTMLFFLLAMMVLMLEGFICIVLIAPVFIVASLAGGLIMGFVNNKYKSKAKGTLNSFVLIPLILSPLESIIPVSPETGMVETSIVIYAPPEKIFNELGSVKKIKKSELGFSFMHFVGLPAPLEASMSKKGVGAVRISKWEKGVTFKERITVWNAPWQLHYEFDIPKGSIPREALDRHVELGGDYFTLVKGGYDIERIGDNKSRLILRTYYKNTSHLKLFGGIWASYVFNDFHYSLLKLMKNRSEQLNKAYL</sequence>
<feature type="transmembrane region" description="Helical" evidence="1">
    <location>
        <begin position="95"/>
        <end position="116"/>
    </location>
</feature>
<organism evidence="2">
    <name type="scientific">hydrothermal vent metagenome</name>
    <dbReference type="NCBI Taxonomy" id="652676"/>
    <lineage>
        <taxon>unclassified sequences</taxon>
        <taxon>metagenomes</taxon>
        <taxon>ecological metagenomes</taxon>
    </lineage>
</organism>
<dbReference type="AlphaFoldDB" id="A0A3B0XBR4"/>
<evidence type="ECO:0000256" key="1">
    <source>
        <dbReference type="SAM" id="Phobius"/>
    </source>
</evidence>
<keyword evidence="1" id="KW-1133">Transmembrane helix</keyword>
<feature type="transmembrane region" description="Helical" evidence="1">
    <location>
        <begin position="70"/>
        <end position="89"/>
    </location>
</feature>
<evidence type="ECO:0008006" key="3">
    <source>
        <dbReference type="Google" id="ProtNLM"/>
    </source>
</evidence>
<feature type="transmembrane region" description="Helical" evidence="1">
    <location>
        <begin position="34"/>
        <end position="58"/>
    </location>
</feature>
<evidence type="ECO:0000313" key="2">
    <source>
        <dbReference type="EMBL" id="VAW62050.1"/>
    </source>
</evidence>
<dbReference type="SUPFAM" id="SSF55961">
    <property type="entry name" value="Bet v1-like"/>
    <property type="match status" value="1"/>
</dbReference>
<name>A0A3B0XBR4_9ZZZZ</name>
<keyword evidence="1" id="KW-0812">Transmembrane</keyword>
<accession>A0A3B0XBR4</accession>
<keyword evidence="1" id="KW-0472">Membrane</keyword>
<reference evidence="2" key="1">
    <citation type="submission" date="2018-06" db="EMBL/GenBank/DDBJ databases">
        <authorList>
            <person name="Zhirakovskaya E."/>
        </authorList>
    </citation>
    <scope>NUCLEOTIDE SEQUENCE</scope>
</reference>
<proteinExistence type="predicted"/>
<feature type="transmembrane region" description="Helical" evidence="1">
    <location>
        <begin position="5"/>
        <end position="22"/>
    </location>
</feature>
<protein>
    <recommendedName>
        <fullName evidence="3">SRPBCC family protein</fullName>
    </recommendedName>
</protein>
<dbReference type="EMBL" id="UOFJ01000059">
    <property type="protein sequence ID" value="VAW62050.1"/>
    <property type="molecule type" value="Genomic_DNA"/>
</dbReference>
<gene>
    <name evidence="2" type="ORF">MNBD_GAMMA10-3348</name>
</gene>